<keyword evidence="3 6" id="KW-0479">Metal-binding</keyword>
<dbReference type="KEGG" id="cma:Cmaq_1580"/>
<evidence type="ECO:0000256" key="6">
    <source>
        <dbReference type="HAMAP-Rule" id="MF_01222"/>
    </source>
</evidence>
<dbReference type="InterPro" id="IPR036820">
    <property type="entry name" value="Archease_dom_sf"/>
</dbReference>
<evidence type="ECO:0000256" key="3">
    <source>
        <dbReference type="ARBA" id="ARBA00022723"/>
    </source>
</evidence>
<dbReference type="GO" id="GO:0005509">
    <property type="term" value="F:calcium ion binding"/>
    <property type="evidence" value="ECO:0007669"/>
    <property type="project" value="UniProtKB-UniRule"/>
</dbReference>
<gene>
    <name evidence="8" type="ordered locus">Cmaq_1580</name>
</gene>
<evidence type="ECO:0000259" key="7">
    <source>
        <dbReference type="Pfam" id="PF01951"/>
    </source>
</evidence>
<keyword evidence="2 6" id="KW-0819">tRNA processing</keyword>
<comment type="similarity">
    <text evidence="1 6">Belongs to the archease family.</text>
</comment>
<evidence type="ECO:0000256" key="4">
    <source>
        <dbReference type="ARBA" id="ARBA00022837"/>
    </source>
</evidence>
<feature type="binding site" evidence="6">
    <location>
        <position position="14"/>
    </location>
    <ligand>
        <name>Ca(2+)</name>
        <dbReference type="ChEBI" id="CHEBI:29108"/>
    </ligand>
</feature>
<sequence length="143" mass="16305">MKHPAFEYGDHTADILVIAYGQSLPEAFKNAALGVLNIMYDTSRVNPIDKVDVEVYGDDLEQLLFNWIDEVIYWFDGRKMAIGNIIISELNEDKPKIKAILMGEHYDVGKHGFKGTIVKAMTYNMMSIERINGEFKVQFVVDI</sequence>
<dbReference type="InterPro" id="IPR023572">
    <property type="entry name" value="Archease_dom"/>
</dbReference>
<proteinExistence type="inferred from homology"/>
<organism evidence="8 9">
    <name type="scientific">Caldivirga maquilingensis (strain ATCC 700844 / DSM 13496 / JCM 10307 / IC-167)</name>
    <dbReference type="NCBI Taxonomy" id="397948"/>
    <lineage>
        <taxon>Archaea</taxon>
        <taxon>Thermoproteota</taxon>
        <taxon>Thermoprotei</taxon>
        <taxon>Thermoproteales</taxon>
        <taxon>Thermoproteaceae</taxon>
        <taxon>Caldivirga</taxon>
    </lineage>
</organism>
<evidence type="ECO:0000256" key="5">
    <source>
        <dbReference type="ARBA" id="ARBA00024970"/>
    </source>
</evidence>
<dbReference type="NCBIfam" id="NF001617">
    <property type="entry name" value="PRK00407.1"/>
    <property type="match status" value="1"/>
</dbReference>
<evidence type="ECO:0000256" key="1">
    <source>
        <dbReference type="ARBA" id="ARBA00007963"/>
    </source>
</evidence>
<dbReference type="InterPro" id="IPR002804">
    <property type="entry name" value="Archease"/>
</dbReference>
<feature type="domain" description="Archease" evidence="7">
    <location>
        <begin position="6"/>
        <end position="143"/>
    </location>
</feature>
<evidence type="ECO:0000256" key="2">
    <source>
        <dbReference type="ARBA" id="ARBA00022694"/>
    </source>
</evidence>
<name>A8M9T2_CALMQ</name>
<dbReference type="SUPFAM" id="SSF69819">
    <property type="entry name" value="MTH1598-like"/>
    <property type="match status" value="1"/>
</dbReference>
<protein>
    <recommendedName>
        <fullName evidence="6">Protein archease</fullName>
    </recommendedName>
</protein>
<dbReference type="Pfam" id="PF01951">
    <property type="entry name" value="Archease"/>
    <property type="match status" value="1"/>
</dbReference>
<dbReference type="EMBL" id="CP000852">
    <property type="protein sequence ID" value="ABW02403.1"/>
    <property type="molecule type" value="Genomic_DNA"/>
</dbReference>
<dbReference type="AlphaFoldDB" id="A8M9T2"/>
<dbReference type="eggNOG" id="arCOG04055">
    <property type="taxonomic scope" value="Archaea"/>
</dbReference>
<dbReference type="PANTHER" id="PTHR12682">
    <property type="entry name" value="ARCHEASE"/>
    <property type="match status" value="1"/>
</dbReference>
<dbReference type="InterPro" id="IPR022952">
    <property type="entry name" value="Archease_arc"/>
</dbReference>
<evidence type="ECO:0000313" key="9">
    <source>
        <dbReference type="Proteomes" id="UP000001137"/>
    </source>
</evidence>
<dbReference type="Proteomes" id="UP000001137">
    <property type="component" value="Chromosome"/>
</dbReference>
<evidence type="ECO:0000313" key="8">
    <source>
        <dbReference type="EMBL" id="ABW02403.1"/>
    </source>
</evidence>
<keyword evidence="4 6" id="KW-0106">Calcium</keyword>
<reference evidence="8 9" key="1">
    <citation type="submission" date="2007-10" db="EMBL/GenBank/DDBJ databases">
        <title>Complete sequence of Caldivirga maquilingensis IC-167.</title>
        <authorList>
            <consortium name="US DOE Joint Genome Institute"/>
            <person name="Copeland A."/>
            <person name="Lucas S."/>
            <person name="Lapidus A."/>
            <person name="Barry K."/>
            <person name="Glavina del Rio T."/>
            <person name="Dalin E."/>
            <person name="Tice H."/>
            <person name="Pitluck S."/>
            <person name="Saunders E."/>
            <person name="Brettin T."/>
            <person name="Bruce D."/>
            <person name="Detter J.C."/>
            <person name="Han C."/>
            <person name="Schmutz J."/>
            <person name="Larimer F."/>
            <person name="Land M."/>
            <person name="Hauser L."/>
            <person name="Kyrpides N."/>
            <person name="Ivanova N."/>
            <person name="Biddle J.F."/>
            <person name="Zhang Z."/>
            <person name="Fitz-Gibbon S.T."/>
            <person name="Lowe T.M."/>
            <person name="Saltikov C."/>
            <person name="House C.H."/>
            <person name="Richardson P."/>
        </authorList>
    </citation>
    <scope>NUCLEOTIDE SEQUENCE [LARGE SCALE GENOMIC DNA]</scope>
    <source>
        <strain evidence="9">ATCC 700844 / DSM 13496 / JCM 10307 / IC-167</strain>
    </source>
</reference>
<feature type="binding site" evidence="6">
    <location>
        <position position="143"/>
    </location>
    <ligand>
        <name>Ca(2+)</name>
        <dbReference type="ChEBI" id="CHEBI:29108"/>
    </ligand>
</feature>
<dbReference type="Gene3D" id="3.55.10.10">
    <property type="entry name" value="Archease domain"/>
    <property type="match status" value="1"/>
</dbReference>
<dbReference type="GeneID" id="5709027"/>
<feature type="binding site" evidence="6">
    <location>
        <position position="142"/>
    </location>
    <ligand>
        <name>Ca(2+)</name>
        <dbReference type="ChEBI" id="CHEBI:29108"/>
    </ligand>
</feature>
<keyword evidence="9" id="KW-1185">Reference proteome</keyword>
<dbReference type="PANTHER" id="PTHR12682:SF11">
    <property type="entry name" value="PROTEIN ARCHEASE"/>
    <property type="match status" value="1"/>
</dbReference>
<dbReference type="GO" id="GO:0006388">
    <property type="term" value="P:tRNA splicing, via endonucleolytic cleavage and ligation"/>
    <property type="evidence" value="ECO:0007669"/>
    <property type="project" value="UniProtKB-UniRule"/>
</dbReference>
<dbReference type="HAMAP" id="MF_01222">
    <property type="entry name" value="Archease_arch"/>
    <property type="match status" value="1"/>
</dbReference>
<dbReference type="HOGENOM" id="CLU_111362_3_0_2"/>
<dbReference type="OrthoDB" id="8831at2157"/>
<dbReference type="RefSeq" id="WP_012186622.1">
    <property type="nucleotide sequence ID" value="NC_009954.1"/>
</dbReference>
<comment type="function">
    <text evidence="5 6">Activates the tRNA-splicing ligase complex by facilitating the enzymatic turnover of catalytic subunit RtcB. Acts by promoting the guanylylation of RtcB, a key intermediate step in tRNA ligation. Can also alter the NTP specificity of RtcB such that ATP, dGTP or ITP is used efficiently.</text>
</comment>
<accession>A8M9T2</accession>
<dbReference type="STRING" id="397948.Cmaq_1580"/>